<evidence type="ECO:0000313" key="1">
    <source>
        <dbReference type="EMBL" id="HAE26990.1"/>
    </source>
</evidence>
<organism evidence="1 2">
    <name type="scientific">Hyphomonas adhaerens</name>
    <dbReference type="NCBI Taxonomy" id="81029"/>
    <lineage>
        <taxon>Bacteria</taxon>
        <taxon>Pseudomonadati</taxon>
        <taxon>Pseudomonadota</taxon>
        <taxon>Alphaproteobacteria</taxon>
        <taxon>Hyphomonadales</taxon>
        <taxon>Hyphomonadaceae</taxon>
        <taxon>Hyphomonas</taxon>
    </lineage>
</organism>
<dbReference type="PANTHER" id="PTHR30319:SF1">
    <property type="entry name" value="TRANSCRIPTIONAL REPRESSOR PAAX"/>
    <property type="match status" value="1"/>
</dbReference>
<evidence type="ECO:0008006" key="3">
    <source>
        <dbReference type="Google" id="ProtNLM"/>
    </source>
</evidence>
<name>A0A3B9GX29_9PROT</name>
<sequence length="276" mass="30684">MSQSVYYFKPLDPKDVSPRALVLSLMSSAFTAPQSISRLISAAALFDIEPATLRVAVTRLLKEGLLESPDRGVYKPGPKSKALTRRVQSWKDVASRIVPWNGDWLVALTGHLGRTDRKQLRSRERSLALSGYKETDAGFWVRPANLARGLEDHRADLIGIGADDAISLLRVSDRALPEGGHWESLWSTDELARTYAEANDAMMKSLERLASLPCDQAARESLLIGQAVIRTINFDPLLPPELGNQDAFLRMVETMVHYNNVGRKCWQAYYTAMDGA</sequence>
<dbReference type="PANTHER" id="PTHR30319">
    <property type="entry name" value="PHENYLACETIC ACID REGULATOR-RELATED TRANSCRIPTIONAL REPRESSOR"/>
    <property type="match status" value="1"/>
</dbReference>
<evidence type="ECO:0000313" key="2">
    <source>
        <dbReference type="Proteomes" id="UP000259610"/>
    </source>
</evidence>
<proteinExistence type="predicted"/>
<dbReference type="EMBL" id="DMAN01000163">
    <property type="protein sequence ID" value="HAE26990.1"/>
    <property type="molecule type" value="Genomic_DNA"/>
</dbReference>
<accession>A0A3B9GX29</accession>
<dbReference type="Gene3D" id="3.30.70.2650">
    <property type="match status" value="1"/>
</dbReference>
<dbReference type="AlphaFoldDB" id="A0A3B9GX29"/>
<dbReference type="Gene3D" id="1.10.10.10">
    <property type="entry name" value="Winged helix-like DNA-binding domain superfamily/Winged helix DNA-binding domain"/>
    <property type="match status" value="1"/>
</dbReference>
<gene>
    <name evidence="1" type="ORF">DCG58_07515</name>
</gene>
<dbReference type="Proteomes" id="UP000259610">
    <property type="component" value="Unassembled WGS sequence"/>
</dbReference>
<comment type="caution">
    <text evidence="1">The sequence shown here is derived from an EMBL/GenBank/DDBJ whole genome shotgun (WGS) entry which is preliminary data.</text>
</comment>
<dbReference type="GO" id="GO:0006351">
    <property type="term" value="P:DNA-templated transcription"/>
    <property type="evidence" value="ECO:0007669"/>
    <property type="project" value="TreeGrafter"/>
</dbReference>
<dbReference type="InterPro" id="IPR036388">
    <property type="entry name" value="WH-like_DNA-bd_sf"/>
</dbReference>
<protein>
    <recommendedName>
        <fullName evidence="3">PaaX-like N-terminal domain-containing protein</fullName>
    </recommendedName>
</protein>
<reference evidence="1 2" key="1">
    <citation type="journal article" date="2018" name="Nat. Biotechnol.">
        <title>A standardized bacterial taxonomy based on genome phylogeny substantially revises the tree of life.</title>
        <authorList>
            <person name="Parks D.H."/>
            <person name="Chuvochina M."/>
            <person name="Waite D.W."/>
            <person name="Rinke C."/>
            <person name="Skarshewski A."/>
            <person name="Chaumeil P.A."/>
            <person name="Hugenholtz P."/>
        </authorList>
    </citation>
    <scope>NUCLEOTIDE SEQUENCE [LARGE SCALE GENOMIC DNA]</scope>
    <source>
        <strain evidence="1">UBA8733</strain>
    </source>
</reference>